<protein>
    <submittedName>
        <fullName evidence="1">Uncharacterized protein</fullName>
    </submittedName>
</protein>
<proteinExistence type="predicted"/>
<organism evidence="1 2">
    <name type="scientific">Sorangium cellulosum</name>
    <name type="common">Polyangium cellulosum</name>
    <dbReference type="NCBI Taxonomy" id="56"/>
    <lineage>
        <taxon>Bacteria</taxon>
        <taxon>Pseudomonadati</taxon>
        <taxon>Myxococcota</taxon>
        <taxon>Polyangia</taxon>
        <taxon>Polyangiales</taxon>
        <taxon>Polyangiaceae</taxon>
        <taxon>Sorangium</taxon>
    </lineage>
</organism>
<dbReference type="EMBL" id="CP012670">
    <property type="protein sequence ID" value="AUX24157.1"/>
    <property type="molecule type" value="Genomic_DNA"/>
</dbReference>
<reference evidence="1 2" key="1">
    <citation type="submission" date="2015-09" db="EMBL/GenBank/DDBJ databases">
        <title>Sorangium comparison.</title>
        <authorList>
            <person name="Zaburannyi N."/>
            <person name="Bunk B."/>
            <person name="Overmann J."/>
            <person name="Mueller R."/>
        </authorList>
    </citation>
    <scope>NUCLEOTIDE SEQUENCE [LARGE SCALE GENOMIC DNA]</scope>
    <source>
        <strain evidence="1 2">So ceGT47</strain>
    </source>
</reference>
<dbReference type="AlphaFoldDB" id="A0A4P2Q469"/>
<accession>A0A4P2Q469</accession>
<evidence type="ECO:0000313" key="1">
    <source>
        <dbReference type="EMBL" id="AUX24157.1"/>
    </source>
</evidence>
<gene>
    <name evidence="1" type="ORF">SOCEGT47_046940</name>
</gene>
<dbReference type="Proteomes" id="UP000295781">
    <property type="component" value="Chromosome"/>
</dbReference>
<evidence type="ECO:0000313" key="2">
    <source>
        <dbReference type="Proteomes" id="UP000295781"/>
    </source>
</evidence>
<dbReference type="RefSeq" id="WP_129349844.1">
    <property type="nucleotide sequence ID" value="NZ_CP012670.1"/>
</dbReference>
<dbReference type="OrthoDB" id="8089803at2"/>
<name>A0A4P2Q469_SORCE</name>
<sequence>MNSTIEAEIFEQHALEAAFLWSYRDAAVLAPLYDFESLGELDERTEAYVDGLRLVCDAGWGDL</sequence>